<dbReference type="GO" id="GO:0000981">
    <property type="term" value="F:DNA-binding transcription factor activity, RNA polymerase II-specific"/>
    <property type="evidence" value="ECO:0007669"/>
    <property type="project" value="InterPro"/>
</dbReference>
<feature type="region of interest" description="Disordered" evidence="6">
    <location>
        <begin position="117"/>
        <end position="173"/>
    </location>
</feature>
<dbReference type="GO" id="GO:0008270">
    <property type="term" value="F:zinc ion binding"/>
    <property type="evidence" value="ECO:0007669"/>
    <property type="project" value="InterPro"/>
</dbReference>
<dbReference type="PANTHER" id="PTHR47338:SF5">
    <property type="entry name" value="ZN(II)2CYS6 TRANSCRIPTION FACTOR (EUROFUNG)"/>
    <property type="match status" value="1"/>
</dbReference>
<feature type="domain" description="Zn(2)-C6 fungal-type" evidence="7">
    <location>
        <begin position="89"/>
        <end position="126"/>
    </location>
</feature>
<dbReference type="Pfam" id="PF00172">
    <property type="entry name" value="Zn_clus"/>
    <property type="match status" value="1"/>
</dbReference>
<dbReference type="AlphaFoldDB" id="A0A9P3GM26"/>
<feature type="compositionally biased region" description="Polar residues" evidence="6">
    <location>
        <begin position="305"/>
        <end position="314"/>
    </location>
</feature>
<keyword evidence="5" id="KW-0539">Nucleus</keyword>
<dbReference type="GO" id="GO:0005634">
    <property type="term" value="C:nucleus"/>
    <property type="evidence" value="ECO:0007669"/>
    <property type="project" value="UniProtKB-SubCell"/>
</dbReference>
<evidence type="ECO:0000256" key="1">
    <source>
        <dbReference type="ARBA" id="ARBA00004123"/>
    </source>
</evidence>
<dbReference type="Gene3D" id="4.10.240.10">
    <property type="entry name" value="Zn(2)-C6 fungal-type DNA-binding domain"/>
    <property type="match status" value="1"/>
</dbReference>
<dbReference type="InterPro" id="IPR050815">
    <property type="entry name" value="TF_fung"/>
</dbReference>
<keyword evidence="3" id="KW-0805">Transcription regulation</keyword>
<dbReference type="PROSITE" id="PS50048">
    <property type="entry name" value="ZN2_CY6_FUNGAL_2"/>
    <property type="match status" value="1"/>
</dbReference>
<dbReference type="SMART" id="SM00066">
    <property type="entry name" value="GAL4"/>
    <property type="match status" value="1"/>
</dbReference>
<evidence type="ECO:0000313" key="9">
    <source>
        <dbReference type="Proteomes" id="UP000703269"/>
    </source>
</evidence>
<comment type="subcellular location">
    <subcellularLocation>
        <location evidence="1">Nucleus</location>
    </subcellularLocation>
</comment>
<comment type="caution">
    <text evidence="8">The sequence shown here is derived from an EMBL/GenBank/DDBJ whole genome shotgun (WGS) entry which is preliminary data.</text>
</comment>
<evidence type="ECO:0000313" key="8">
    <source>
        <dbReference type="EMBL" id="GJE98298.1"/>
    </source>
</evidence>
<name>A0A9P3GM26_9APHY</name>
<evidence type="ECO:0000259" key="7">
    <source>
        <dbReference type="PROSITE" id="PS50048"/>
    </source>
</evidence>
<keyword evidence="2" id="KW-0479">Metal-binding</keyword>
<keyword evidence="9" id="KW-1185">Reference proteome</keyword>
<gene>
    <name evidence="8" type="ORF">PsYK624_145240</name>
</gene>
<evidence type="ECO:0000256" key="5">
    <source>
        <dbReference type="ARBA" id="ARBA00023242"/>
    </source>
</evidence>
<dbReference type="SUPFAM" id="SSF57701">
    <property type="entry name" value="Zn2/Cys6 DNA-binding domain"/>
    <property type="match status" value="1"/>
</dbReference>
<evidence type="ECO:0000256" key="4">
    <source>
        <dbReference type="ARBA" id="ARBA00023163"/>
    </source>
</evidence>
<dbReference type="OrthoDB" id="2123952at2759"/>
<dbReference type="InterPro" id="IPR036864">
    <property type="entry name" value="Zn2-C6_fun-type_DNA-bd_sf"/>
</dbReference>
<dbReference type="Proteomes" id="UP000703269">
    <property type="component" value="Unassembled WGS sequence"/>
</dbReference>
<feature type="compositionally biased region" description="Low complexity" evidence="6">
    <location>
        <begin position="23"/>
        <end position="37"/>
    </location>
</feature>
<evidence type="ECO:0000256" key="2">
    <source>
        <dbReference type="ARBA" id="ARBA00022723"/>
    </source>
</evidence>
<proteinExistence type="predicted"/>
<protein>
    <submittedName>
        <fullName evidence="8">Zn(II)2Cys6 transcription factor domain-containing protein</fullName>
    </submittedName>
</protein>
<feature type="region of interest" description="Disordered" evidence="6">
    <location>
        <begin position="305"/>
        <end position="330"/>
    </location>
</feature>
<reference evidence="8 9" key="1">
    <citation type="submission" date="2021-08" db="EMBL/GenBank/DDBJ databases">
        <title>Draft Genome Sequence of Phanerochaete sordida strain YK-624.</title>
        <authorList>
            <person name="Mori T."/>
            <person name="Dohra H."/>
            <person name="Suzuki T."/>
            <person name="Kawagishi H."/>
            <person name="Hirai H."/>
        </authorList>
    </citation>
    <scope>NUCLEOTIDE SEQUENCE [LARGE SCALE GENOMIC DNA]</scope>
    <source>
        <strain evidence="8 9">YK-624</strain>
    </source>
</reference>
<sequence>MYSSSEDSALSAYPSRSYDAVQSDGRSAASHSSISRSPPVQVDPLSTGHRPDATASKPSAKRREKPRIELAPDQPLTTQGKPRARVYVACVQCRTRKIRCDGAKPVCHNCSRRVATGADDASPCSYDTAPKRRGPDKNPGSRQRVPPHETNDGGKVRRRRRRDTGPLPDKGLPMAAQEAANQALASSGGMPHPGSRVPQIAAQALAPAYTIEPLAPSQAGSSRTVRADDMYRPPQQGAVAAQLDEIGAATTGHVSSLRGIIHPSNRLQRLVTVSEPPYSHAQISPIQQQFTQLSPVQGTTFSSYVSGNRQSGSHVSEGYGCDDDNEQPVSGIGAEPSMQLARDTWWDALLSMYSSHAQLHIPGAALTPGVRESMAQRISADLRFLFRASNYWFSFFNIPRFFARLLDPAKRTSLQPSVVLAALAAANLIRSSEQENGAAGRNWALTLLQEAQGSLESSINARWVDESLVQASWLIAFFEISAHPLHNTIRVRSALSMLDSLIRSLAMSALDRDDHRASRFAARAVPTVPGGGFPGGGDAWDLRASHTHGHAHALGTPAAGAECACTAYTLGRNWGPAQELAPLWLMTPAWREDAGDAEVRKEECRRLVWSAVMMVAGYTSFTAANNAAPTLELTLMEPANYALLFPGEEVVRAGAGAKDTVWALYMRTMLLWHACVRMRWDAGRGDAEKAQFAVQAWLEADKIEAGLDAHTCGVERAFLFQGREYLFNTRMCISFEFRRFIPQVNANTNMIFHRQKAEEWLKHQASIAKQTMFGLQTITGQPNVTLARRPFFGFWFMSQVSRALLLWSCDRGLTVALEVAKALLGPIEYLMSMWPCAEQRKRYGELRAALDRACYAAGVPPPSPGSQHPGPLPSANIVPA</sequence>
<keyword evidence="4" id="KW-0804">Transcription</keyword>
<dbReference type="CDD" id="cd00067">
    <property type="entry name" value="GAL4"/>
    <property type="match status" value="1"/>
</dbReference>
<dbReference type="PANTHER" id="PTHR47338">
    <property type="entry name" value="ZN(II)2CYS6 TRANSCRIPTION FACTOR (EUROFUNG)-RELATED"/>
    <property type="match status" value="1"/>
</dbReference>
<dbReference type="EMBL" id="BPQB01000085">
    <property type="protein sequence ID" value="GJE98298.1"/>
    <property type="molecule type" value="Genomic_DNA"/>
</dbReference>
<feature type="region of interest" description="Disordered" evidence="6">
    <location>
        <begin position="1"/>
        <end position="82"/>
    </location>
</feature>
<evidence type="ECO:0000256" key="6">
    <source>
        <dbReference type="SAM" id="MobiDB-lite"/>
    </source>
</evidence>
<evidence type="ECO:0000256" key="3">
    <source>
        <dbReference type="ARBA" id="ARBA00023015"/>
    </source>
</evidence>
<feature type="compositionally biased region" description="Basic and acidic residues" evidence="6">
    <location>
        <begin position="146"/>
        <end position="155"/>
    </location>
</feature>
<accession>A0A9P3GM26</accession>
<dbReference type="InterPro" id="IPR001138">
    <property type="entry name" value="Zn2Cys6_DnaBD"/>
</dbReference>
<organism evidence="8 9">
    <name type="scientific">Phanerochaete sordida</name>
    <dbReference type="NCBI Taxonomy" id="48140"/>
    <lineage>
        <taxon>Eukaryota</taxon>
        <taxon>Fungi</taxon>
        <taxon>Dikarya</taxon>
        <taxon>Basidiomycota</taxon>
        <taxon>Agaricomycotina</taxon>
        <taxon>Agaricomycetes</taxon>
        <taxon>Polyporales</taxon>
        <taxon>Phanerochaetaceae</taxon>
        <taxon>Phanerochaete</taxon>
    </lineage>
</organism>
<feature type="region of interest" description="Disordered" evidence="6">
    <location>
        <begin position="860"/>
        <end position="880"/>
    </location>
</feature>